<keyword evidence="5" id="KW-1185">Reference proteome</keyword>
<dbReference type="InterPro" id="IPR001258">
    <property type="entry name" value="NHL_repeat"/>
</dbReference>
<feature type="domain" description="Teneurin NHL" evidence="3">
    <location>
        <begin position="237"/>
        <end position="287"/>
    </location>
</feature>
<accession>A0A6L8KFV7</accession>
<dbReference type="EMBL" id="WWCN01000025">
    <property type="protein sequence ID" value="MYM26319.1"/>
    <property type="molecule type" value="Genomic_DNA"/>
</dbReference>
<dbReference type="PANTHER" id="PTHR13833">
    <property type="match status" value="1"/>
</dbReference>
<protein>
    <recommendedName>
        <fullName evidence="3">Teneurin NHL domain-containing protein</fullName>
    </recommendedName>
</protein>
<sequence>MVTTFAGSGVMGSTDGIGTATSFNSPGRLAVDASGNVYVADSGNNLIRKITPAGIVTKLAGSGAPGNKDGAGSAASFNNPGGVAVDKSGNVYVADSRNNLIRKITPGGVVTTLAGSGNYNSANGMGAAASFAFPTDVSVDAAGNVYVADASNNMIRKVTPTGLVTTYAGSGSPDKPVFGNGPAYAAAFEFPDSVTVDAVGNVYVADTLNNSIREITTAGIVTSLAGDIYGKRGSADGAGTAATFLAPNGVVVDTAGNVYVVDSGNRLIRKIDARGTVTTIAGNASNTDSDGIGIAASFRHPVGIALDSAGNIYISDSESHLIRKISAQ</sequence>
<dbReference type="Gene3D" id="2.120.10.30">
    <property type="entry name" value="TolB, C-terminal domain"/>
    <property type="match status" value="3"/>
</dbReference>
<dbReference type="PANTHER" id="PTHR13833:SF71">
    <property type="entry name" value="NHL DOMAIN-CONTAINING PROTEIN"/>
    <property type="match status" value="1"/>
</dbReference>
<dbReference type="Pfam" id="PF01436">
    <property type="entry name" value="NHL"/>
    <property type="match status" value="4"/>
</dbReference>
<dbReference type="AlphaFoldDB" id="A0A6L8KFV7"/>
<dbReference type="InterPro" id="IPR056822">
    <property type="entry name" value="TEN_NHL"/>
</dbReference>
<evidence type="ECO:0000313" key="4">
    <source>
        <dbReference type="EMBL" id="MYM26319.1"/>
    </source>
</evidence>
<dbReference type="Proteomes" id="UP000479335">
    <property type="component" value="Unassembled WGS sequence"/>
</dbReference>
<evidence type="ECO:0000256" key="2">
    <source>
        <dbReference type="PROSITE-ProRule" id="PRU00504"/>
    </source>
</evidence>
<evidence type="ECO:0000259" key="3">
    <source>
        <dbReference type="Pfam" id="PF25021"/>
    </source>
</evidence>
<organism evidence="4 5">
    <name type="scientific">Duganella flavida</name>
    <dbReference type="NCBI Taxonomy" id="2692175"/>
    <lineage>
        <taxon>Bacteria</taxon>
        <taxon>Pseudomonadati</taxon>
        <taxon>Pseudomonadota</taxon>
        <taxon>Betaproteobacteria</taxon>
        <taxon>Burkholderiales</taxon>
        <taxon>Oxalobacteraceae</taxon>
        <taxon>Telluria group</taxon>
        <taxon>Duganella</taxon>
    </lineage>
</organism>
<gene>
    <name evidence="4" type="ORF">GTP46_27190</name>
</gene>
<name>A0A6L8KFV7_9BURK</name>
<reference evidence="4 5" key="1">
    <citation type="submission" date="2019-12" db="EMBL/GenBank/DDBJ databases">
        <title>Novel species isolated from a subtropical stream in China.</title>
        <authorList>
            <person name="Lu H."/>
        </authorList>
    </citation>
    <scope>NUCLEOTIDE SEQUENCE [LARGE SCALE GENOMIC DNA]</scope>
    <source>
        <strain evidence="4 5">FT135W</strain>
    </source>
</reference>
<dbReference type="InterPro" id="IPR011042">
    <property type="entry name" value="6-blade_b-propeller_TolB-like"/>
</dbReference>
<evidence type="ECO:0000313" key="5">
    <source>
        <dbReference type="Proteomes" id="UP000479335"/>
    </source>
</evidence>
<feature type="repeat" description="NHL" evidence="2">
    <location>
        <begin position="77"/>
        <end position="107"/>
    </location>
</feature>
<dbReference type="CDD" id="cd14953">
    <property type="entry name" value="NHL_like_1"/>
    <property type="match status" value="1"/>
</dbReference>
<dbReference type="Pfam" id="PF25021">
    <property type="entry name" value="TEN_NHL"/>
    <property type="match status" value="1"/>
</dbReference>
<dbReference type="SUPFAM" id="SSF101898">
    <property type="entry name" value="NHL repeat"/>
    <property type="match status" value="1"/>
</dbReference>
<keyword evidence="1" id="KW-0677">Repeat</keyword>
<dbReference type="PROSITE" id="PS51125">
    <property type="entry name" value="NHL"/>
    <property type="match status" value="1"/>
</dbReference>
<proteinExistence type="predicted"/>
<comment type="caution">
    <text evidence="4">The sequence shown here is derived from an EMBL/GenBank/DDBJ whole genome shotgun (WGS) entry which is preliminary data.</text>
</comment>
<evidence type="ECO:0000256" key="1">
    <source>
        <dbReference type="ARBA" id="ARBA00022737"/>
    </source>
</evidence>